<feature type="domain" description="LysM" evidence="2">
    <location>
        <begin position="164"/>
        <end position="215"/>
    </location>
</feature>
<accession>A0A562W8F5</accession>
<reference evidence="3 4" key="1">
    <citation type="submission" date="2019-07" db="EMBL/GenBank/DDBJ databases">
        <title>Genomic Encyclopedia of Archaeal and Bacterial Type Strains, Phase II (KMG-II): from individual species to whole genera.</title>
        <authorList>
            <person name="Goeker M."/>
        </authorList>
    </citation>
    <scope>NUCLEOTIDE SEQUENCE [LARGE SCALE GENOMIC DNA]</scope>
    <source>
        <strain evidence="3 4">ATCC BAA-1139</strain>
    </source>
</reference>
<dbReference type="InterPro" id="IPR052196">
    <property type="entry name" value="Bact_Kbp"/>
</dbReference>
<dbReference type="Gene3D" id="3.10.350.10">
    <property type="entry name" value="LysM domain"/>
    <property type="match status" value="1"/>
</dbReference>
<dbReference type="EMBL" id="VLLN01000005">
    <property type="protein sequence ID" value="TWJ26405.1"/>
    <property type="molecule type" value="Genomic_DNA"/>
</dbReference>
<gene>
    <name evidence="3" type="ORF">JN12_01111</name>
</gene>
<comment type="caution">
    <text evidence="3">The sequence shown here is derived from an EMBL/GenBank/DDBJ whole genome shotgun (WGS) entry which is preliminary data.</text>
</comment>
<feature type="region of interest" description="Disordered" evidence="1">
    <location>
        <begin position="99"/>
        <end position="140"/>
    </location>
</feature>
<dbReference type="CDD" id="cd00118">
    <property type="entry name" value="LysM"/>
    <property type="match status" value="1"/>
</dbReference>
<evidence type="ECO:0000256" key="1">
    <source>
        <dbReference type="SAM" id="MobiDB-lite"/>
    </source>
</evidence>
<dbReference type="SUPFAM" id="SSF54106">
    <property type="entry name" value="LysM domain"/>
    <property type="match status" value="1"/>
</dbReference>
<dbReference type="PANTHER" id="PTHR34700:SF4">
    <property type="entry name" value="PHAGE-LIKE ELEMENT PBSX PROTEIN XKDP"/>
    <property type="match status" value="1"/>
</dbReference>
<dbReference type="Proteomes" id="UP000319449">
    <property type="component" value="Unassembled WGS sequence"/>
</dbReference>
<dbReference type="Pfam" id="PF01476">
    <property type="entry name" value="LysM"/>
    <property type="match status" value="1"/>
</dbReference>
<dbReference type="InterPro" id="IPR018392">
    <property type="entry name" value="LysM"/>
</dbReference>
<keyword evidence="4" id="KW-1185">Reference proteome</keyword>
<sequence>MRKAAGQALLLALILLTLVACSEQLHSWRPEARTAIEIARGKGGKTFFPEEFADLENAFRQGELLLSDDEEEDAEQFYLLALTKGKLLTEQVDAERVRREEAKRQQREAAQRAADRERQEREAAEERRREQEREASRLRAVQAEARAEAERKTVEKTRQHPLAATHTVKRGESLPQIAAQPDVYNDAALWPLLYRANRDQIRDPRIVWPGQVLHIPRNFGRDDMAEARRYNQEHPIH</sequence>
<evidence type="ECO:0000313" key="3">
    <source>
        <dbReference type="EMBL" id="TWJ26405.1"/>
    </source>
</evidence>
<organism evidence="3 4">
    <name type="scientific">Geobacter argillaceus</name>
    <dbReference type="NCBI Taxonomy" id="345631"/>
    <lineage>
        <taxon>Bacteria</taxon>
        <taxon>Pseudomonadati</taxon>
        <taxon>Thermodesulfobacteriota</taxon>
        <taxon>Desulfuromonadia</taxon>
        <taxon>Geobacterales</taxon>
        <taxon>Geobacteraceae</taxon>
        <taxon>Geobacter</taxon>
    </lineage>
</organism>
<dbReference type="PANTHER" id="PTHR34700">
    <property type="entry name" value="POTASSIUM BINDING PROTEIN KBP"/>
    <property type="match status" value="1"/>
</dbReference>
<dbReference type="RefSeq" id="WP_246125762.1">
    <property type="nucleotide sequence ID" value="NZ_VLLN01000005.1"/>
</dbReference>
<evidence type="ECO:0000313" key="4">
    <source>
        <dbReference type="Proteomes" id="UP000319449"/>
    </source>
</evidence>
<evidence type="ECO:0000259" key="2">
    <source>
        <dbReference type="PROSITE" id="PS51782"/>
    </source>
</evidence>
<feature type="compositionally biased region" description="Basic and acidic residues" evidence="1">
    <location>
        <begin position="99"/>
        <end position="137"/>
    </location>
</feature>
<dbReference type="InterPro" id="IPR036779">
    <property type="entry name" value="LysM_dom_sf"/>
</dbReference>
<dbReference type="AlphaFoldDB" id="A0A562W8F5"/>
<name>A0A562W8F5_9BACT</name>
<protein>
    <submittedName>
        <fullName evidence="3">LysM domain-containing protein</fullName>
    </submittedName>
</protein>
<proteinExistence type="predicted"/>
<dbReference type="PROSITE" id="PS51782">
    <property type="entry name" value="LYSM"/>
    <property type="match status" value="1"/>
</dbReference>
<dbReference type="PROSITE" id="PS51257">
    <property type="entry name" value="PROKAR_LIPOPROTEIN"/>
    <property type="match status" value="1"/>
</dbReference>